<accession>A0A2N5ZK81</accession>
<comment type="caution">
    <text evidence="2">The sequence shown here is derived from an EMBL/GenBank/DDBJ whole genome shotgun (WGS) entry which is preliminary data.</text>
</comment>
<organism evidence="2 3">
    <name type="scientific">Muiribacterium halophilum</name>
    <dbReference type="NCBI Taxonomy" id="2053465"/>
    <lineage>
        <taxon>Bacteria</taxon>
        <taxon>Candidatus Muiribacteriota</taxon>
        <taxon>Candidatus Muiribacteriia</taxon>
        <taxon>Candidatus Muiribacteriales</taxon>
        <taxon>Candidatus Muiribacteriaceae</taxon>
        <taxon>Candidatus Muiribacterium</taxon>
    </lineage>
</organism>
<dbReference type="PANTHER" id="PTHR33608">
    <property type="entry name" value="BLL2464 PROTEIN"/>
    <property type="match status" value="1"/>
</dbReference>
<evidence type="ECO:0000313" key="2">
    <source>
        <dbReference type="EMBL" id="PLX19043.1"/>
    </source>
</evidence>
<protein>
    <recommendedName>
        <fullName evidence="1">DUF58 domain-containing protein</fullName>
    </recommendedName>
</protein>
<reference evidence="2 3" key="1">
    <citation type="submission" date="2017-11" db="EMBL/GenBank/DDBJ databases">
        <title>Genome-resolved metagenomics identifies genetic mobility, metabolic interactions, and unexpected diversity in perchlorate-reducing communities.</title>
        <authorList>
            <person name="Barnum T.P."/>
            <person name="Figueroa I.A."/>
            <person name="Carlstrom C.I."/>
            <person name="Lucas L.N."/>
            <person name="Engelbrektson A.L."/>
            <person name="Coates J.D."/>
        </authorList>
    </citation>
    <scope>NUCLEOTIDE SEQUENCE [LARGE SCALE GENOMIC DNA]</scope>
    <source>
        <strain evidence="2">BM706</strain>
    </source>
</reference>
<dbReference type="PANTHER" id="PTHR33608:SF6">
    <property type="entry name" value="BLL2464 PROTEIN"/>
    <property type="match status" value="1"/>
</dbReference>
<feature type="domain" description="DUF58" evidence="1">
    <location>
        <begin position="42"/>
        <end position="87"/>
    </location>
</feature>
<sequence length="87" mass="10204">MEITELMKKVRAIEIKTNKLVQELFGGQYHSAFKGKGMEFADLRNYEAGDDFRSIDWKSTARFNTPYVKMYEEERELTIMLLLDVSS</sequence>
<evidence type="ECO:0000313" key="3">
    <source>
        <dbReference type="Proteomes" id="UP000234857"/>
    </source>
</evidence>
<dbReference type="EMBL" id="PKTG01000042">
    <property type="protein sequence ID" value="PLX19043.1"/>
    <property type="molecule type" value="Genomic_DNA"/>
</dbReference>
<name>A0A2N5ZK81_MUIH1</name>
<dbReference type="InterPro" id="IPR002881">
    <property type="entry name" value="DUF58"/>
</dbReference>
<dbReference type="AlphaFoldDB" id="A0A2N5ZK81"/>
<proteinExistence type="predicted"/>
<dbReference type="Proteomes" id="UP000234857">
    <property type="component" value="Unassembled WGS sequence"/>
</dbReference>
<gene>
    <name evidence="2" type="ORF">C0601_02835</name>
</gene>
<evidence type="ECO:0000259" key="1">
    <source>
        <dbReference type="Pfam" id="PF01882"/>
    </source>
</evidence>
<dbReference type="Pfam" id="PF01882">
    <property type="entry name" value="DUF58"/>
    <property type="match status" value="1"/>
</dbReference>